<dbReference type="InterPro" id="IPR001119">
    <property type="entry name" value="SLH_dom"/>
</dbReference>
<dbReference type="Pfam" id="PF00395">
    <property type="entry name" value="SLH"/>
    <property type="match status" value="2"/>
</dbReference>
<feature type="domain" description="SLH" evidence="1">
    <location>
        <begin position="82"/>
        <end position="145"/>
    </location>
</feature>
<dbReference type="EMBL" id="VSSQ01029509">
    <property type="protein sequence ID" value="MPM79668.1"/>
    <property type="molecule type" value="Genomic_DNA"/>
</dbReference>
<evidence type="ECO:0000259" key="1">
    <source>
        <dbReference type="PROSITE" id="PS51272"/>
    </source>
</evidence>
<protein>
    <recommendedName>
        <fullName evidence="1">SLH domain-containing protein</fullName>
    </recommendedName>
</protein>
<proteinExistence type="predicted"/>
<dbReference type="PROSITE" id="PS51272">
    <property type="entry name" value="SLH"/>
    <property type="match status" value="2"/>
</dbReference>
<gene>
    <name evidence="2" type="ORF">SDC9_126707</name>
</gene>
<reference evidence="2" key="1">
    <citation type="submission" date="2019-08" db="EMBL/GenBank/DDBJ databases">
        <authorList>
            <person name="Kucharzyk K."/>
            <person name="Murdoch R.W."/>
            <person name="Higgins S."/>
            <person name="Loffler F."/>
        </authorList>
    </citation>
    <scope>NUCLEOTIDE SEQUENCE</scope>
</reference>
<accession>A0A645CS24</accession>
<dbReference type="AlphaFoldDB" id="A0A645CS24"/>
<evidence type="ECO:0000313" key="2">
    <source>
        <dbReference type="EMBL" id="MPM79668.1"/>
    </source>
</evidence>
<comment type="caution">
    <text evidence="2">The sequence shown here is derived from an EMBL/GenBank/DDBJ whole genome shotgun (WGS) entry which is preliminary data.</text>
</comment>
<sequence>MNKTIALLAMTFCLTVSSSVGALAAAKTSPWAVQYVSDAESLGIMPSYFTDKDLTQNITREAFCELMYNTINSITTENTVKITYTARNSHFYDTKNKSVIALYRMGIISGKTSTKFAPSDCITREEAASILDRTVDYLGLTKFSNTNRFSDGRQISGWAYDSVDAICGMNIMSGMSDGTFNPKGDYTCEQAITTMIRLISSVPDESREKIGNDIYYLYNDYYFWIENGAREVQFKLSSERYSGLNFYSNGKEILVFAALKSGSASDAYSIASGKKLFDIPAHVYGTYSDKSIIVSKQTDDRTFFGVYDFEGNLVLPIEYTWDYLYTNGYVGTQNAWQ</sequence>
<name>A0A645CS24_9ZZZZ</name>
<organism evidence="2">
    <name type="scientific">bioreactor metagenome</name>
    <dbReference type="NCBI Taxonomy" id="1076179"/>
    <lineage>
        <taxon>unclassified sequences</taxon>
        <taxon>metagenomes</taxon>
        <taxon>ecological metagenomes</taxon>
    </lineage>
</organism>
<feature type="domain" description="SLH" evidence="1">
    <location>
        <begin position="146"/>
        <end position="209"/>
    </location>
</feature>